<sequence>MQFGYGLFSFFFFLVWKWIVLYFALLFLKDLGLQFGSDSKRIFMSLGLNLIQAKTGDSNARIFDFFDIISRTGIGALLAVMLNANDGNGRPLFAARDVVTFVNDRRTELFKVKTVAFFVRD</sequence>
<evidence type="ECO:0000313" key="2">
    <source>
        <dbReference type="Proteomes" id="UP001055811"/>
    </source>
</evidence>
<name>A0ACB9H3R3_CICIN</name>
<reference evidence="2" key="1">
    <citation type="journal article" date="2022" name="Mol. Ecol. Resour.">
        <title>The genomes of chicory, endive, great burdock and yacon provide insights into Asteraceae palaeo-polyploidization history and plant inulin production.</title>
        <authorList>
            <person name="Fan W."/>
            <person name="Wang S."/>
            <person name="Wang H."/>
            <person name="Wang A."/>
            <person name="Jiang F."/>
            <person name="Liu H."/>
            <person name="Zhao H."/>
            <person name="Xu D."/>
            <person name="Zhang Y."/>
        </authorList>
    </citation>
    <scope>NUCLEOTIDE SEQUENCE [LARGE SCALE GENOMIC DNA]</scope>
    <source>
        <strain evidence="2">cv. Punajuju</strain>
    </source>
</reference>
<dbReference type="Proteomes" id="UP001055811">
    <property type="component" value="Linkage Group LG01"/>
</dbReference>
<evidence type="ECO:0000313" key="1">
    <source>
        <dbReference type="EMBL" id="KAI3790379.1"/>
    </source>
</evidence>
<proteinExistence type="predicted"/>
<comment type="caution">
    <text evidence="1">The sequence shown here is derived from an EMBL/GenBank/DDBJ whole genome shotgun (WGS) entry which is preliminary data.</text>
</comment>
<protein>
    <submittedName>
        <fullName evidence="1">Uncharacterized protein</fullName>
    </submittedName>
</protein>
<dbReference type="EMBL" id="CM042009">
    <property type="protein sequence ID" value="KAI3790379.1"/>
    <property type="molecule type" value="Genomic_DNA"/>
</dbReference>
<keyword evidence="2" id="KW-1185">Reference proteome</keyword>
<accession>A0ACB9H3R3</accession>
<gene>
    <name evidence="1" type="ORF">L2E82_03372</name>
</gene>
<reference evidence="1 2" key="2">
    <citation type="journal article" date="2022" name="Mol. Ecol. Resour.">
        <title>The genomes of chicory, endive, great burdock and yacon provide insights into Asteraceae paleo-polyploidization history and plant inulin production.</title>
        <authorList>
            <person name="Fan W."/>
            <person name="Wang S."/>
            <person name="Wang H."/>
            <person name="Wang A."/>
            <person name="Jiang F."/>
            <person name="Liu H."/>
            <person name="Zhao H."/>
            <person name="Xu D."/>
            <person name="Zhang Y."/>
        </authorList>
    </citation>
    <scope>NUCLEOTIDE SEQUENCE [LARGE SCALE GENOMIC DNA]</scope>
    <source>
        <strain evidence="2">cv. Punajuju</strain>
        <tissue evidence="1">Leaves</tissue>
    </source>
</reference>
<organism evidence="1 2">
    <name type="scientific">Cichorium intybus</name>
    <name type="common">Chicory</name>
    <dbReference type="NCBI Taxonomy" id="13427"/>
    <lineage>
        <taxon>Eukaryota</taxon>
        <taxon>Viridiplantae</taxon>
        <taxon>Streptophyta</taxon>
        <taxon>Embryophyta</taxon>
        <taxon>Tracheophyta</taxon>
        <taxon>Spermatophyta</taxon>
        <taxon>Magnoliopsida</taxon>
        <taxon>eudicotyledons</taxon>
        <taxon>Gunneridae</taxon>
        <taxon>Pentapetalae</taxon>
        <taxon>asterids</taxon>
        <taxon>campanulids</taxon>
        <taxon>Asterales</taxon>
        <taxon>Asteraceae</taxon>
        <taxon>Cichorioideae</taxon>
        <taxon>Cichorieae</taxon>
        <taxon>Cichoriinae</taxon>
        <taxon>Cichorium</taxon>
    </lineage>
</organism>